<reference evidence="9 10" key="1">
    <citation type="submission" date="2024-07" db="EMBL/GenBank/DDBJ databases">
        <title>Draft sequence of the Neodothiora populina.</title>
        <authorList>
            <person name="Drown D.D."/>
            <person name="Schuette U.S."/>
            <person name="Buechlein A.B."/>
            <person name="Rusch D.R."/>
            <person name="Winton L.W."/>
            <person name="Adams G.A."/>
        </authorList>
    </citation>
    <scope>NUCLEOTIDE SEQUENCE [LARGE SCALE GENOMIC DNA]</scope>
    <source>
        <strain evidence="9 10">CPC 39397</strain>
    </source>
</reference>
<dbReference type="RefSeq" id="XP_069201757.1">
    <property type="nucleotide sequence ID" value="XM_069348006.1"/>
</dbReference>
<evidence type="ECO:0000259" key="8">
    <source>
        <dbReference type="SMART" id="SM01329"/>
    </source>
</evidence>
<sequence>MSVRTYNIATIPGDGIGVEVTEAAVQVLEKLAATVGSFKFDLEYYDWSSKKYKERGWYVPPDGIKELKKHDAIYFGAVGWPGPDVPDHISLWSLILPIRKAMGQYVNVRPTRILPGTKSPLSQCERSPKDLDWVIIRENSEGEYAGQGGTTHENTPHAVATEVAIFTRTGIERIMRFAFETARSRPRKLLTMVTKSNAQRHGMVLWDTVFYEVAKDYPDVTWDRMLVDAMTVRMVNRPQSMDTIVATNLHADILSDLASALGGSIGNAPSSNLNPTRECPSMFESISGSAPDIAGKGVANPIGAIWSAIEMVRWVGKGSLESVADGAMKAMESVATAGIRTRDLGGSNNTKEVTDAICSEIEKTLGDAVLDGLLVDHKA</sequence>
<name>A0ABR3PH87_9PEZI</name>
<proteinExistence type="inferred from homology"/>
<dbReference type="SMART" id="SM01329">
    <property type="entry name" value="Iso_dh"/>
    <property type="match status" value="1"/>
</dbReference>
<dbReference type="InterPro" id="IPR011829">
    <property type="entry name" value="TTC_DH"/>
</dbReference>
<dbReference type="Gene3D" id="3.40.718.10">
    <property type="entry name" value="Isopropylmalate Dehydrogenase"/>
    <property type="match status" value="1"/>
</dbReference>
<evidence type="ECO:0000256" key="4">
    <source>
        <dbReference type="ARBA" id="ARBA00022723"/>
    </source>
</evidence>
<gene>
    <name evidence="9" type="ORF">AAFC00_002359</name>
</gene>
<keyword evidence="4" id="KW-0479">Metal-binding</keyword>
<dbReference type="Pfam" id="PF00180">
    <property type="entry name" value="Iso_dh"/>
    <property type="match status" value="1"/>
</dbReference>
<dbReference type="InterPro" id="IPR024084">
    <property type="entry name" value="IsoPropMal-DH-like_dom"/>
</dbReference>
<evidence type="ECO:0000313" key="10">
    <source>
        <dbReference type="Proteomes" id="UP001562354"/>
    </source>
</evidence>
<evidence type="ECO:0000256" key="6">
    <source>
        <dbReference type="ARBA" id="ARBA00023027"/>
    </source>
</evidence>
<comment type="caution">
    <text evidence="9">The sequence shown here is derived from an EMBL/GenBank/DDBJ whole genome shotgun (WGS) entry which is preliminary data.</text>
</comment>
<keyword evidence="10" id="KW-1185">Reference proteome</keyword>
<comment type="cofactor">
    <cofactor evidence="1">
        <name>Mn(2+)</name>
        <dbReference type="ChEBI" id="CHEBI:29035"/>
    </cofactor>
</comment>
<organism evidence="9 10">
    <name type="scientific">Neodothiora populina</name>
    <dbReference type="NCBI Taxonomy" id="2781224"/>
    <lineage>
        <taxon>Eukaryota</taxon>
        <taxon>Fungi</taxon>
        <taxon>Dikarya</taxon>
        <taxon>Ascomycota</taxon>
        <taxon>Pezizomycotina</taxon>
        <taxon>Dothideomycetes</taxon>
        <taxon>Dothideomycetidae</taxon>
        <taxon>Dothideales</taxon>
        <taxon>Dothioraceae</taxon>
        <taxon>Neodothiora</taxon>
    </lineage>
</organism>
<protein>
    <recommendedName>
        <fullName evidence="8">Isopropylmalate dehydrogenase-like domain-containing protein</fullName>
    </recommendedName>
</protein>
<evidence type="ECO:0000256" key="7">
    <source>
        <dbReference type="ARBA" id="ARBA00023211"/>
    </source>
</evidence>
<dbReference type="GeneID" id="95976061"/>
<evidence type="ECO:0000256" key="5">
    <source>
        <dbReference type="ARBA" id="ARBA00023002"/>
    </source>
</evidence>
<dbReference type="Proteomes" id="UP001562354">
    <property type="component" value="Unassembled WGS sequence"/>
</dbReference>
<dbReference type="InterPro" id="IPR050501">
    <property type="entry name" value="ICDH/IPMDH"/>
</dbReference>
<dbReference type="PANTHER" id="PTHR43275:SF1">
    <property type="entry name" value="D-MALATE DEHYDROGENASE [DECARBOXYLATING]"/>
    <property type="match status" value="1"/>
</dbReference>
<dbReference type="EMBL" id="JBFMKM010000007">
    <property type="protein sequence ID" value="KAL1305484.1"/>
    <property type="molecule type" value="Genomic_DNA"/>
</dbReference>
<feature type="domain" description="Isopropylmalate dehydrogenase-like" evidence="8">
    <location>
        <begin position="7"/>
        <end position="357"/>
    </location>
</feature>
<accession>A0ABR3PH87</accession>
<comment type="similarity">
    <text evidence="3">Belongs to the isocitrate and isopropylmalate dehydrogenases family.</text>
</comment>
<evidence type="ECO:0000256" key="3">
    <source>
        <dbReference type="ARBA" id="ARBA00007769"/>
    </source>
</evidence>
<keyword evidence="5" id="KW-0560">Oxidoreductase</keyword>
<keyword evidence="6" id="KW-0520">NAD</keyword>
<dbReference type="SUPFAM" id="SSF53659">
    <property type="entry name" value="Isocitrate/Isopropylmalate dehydrogenase-like"/>
    <property type="match status" value="1"/>
</dbReference>
<dbReference type="PANTHER" id="PTHR43275">
    <property type="entry name" value="D-MALATE DEHYDROGENASE [DECARBOXYLATING]"/>
    <property type="match status" value="1"/>
</dbReference>
<evidence type="ECO:0000313" key="9">
    <source>
        <dbReference type="EMBL" id="KAL1305484.1"/>
    </source>
</evidence>
<comment type="cofactor">
    <cofactor evidence="2">
        <name>Mg(2+)</name>
        <dbReference type="ChEBI" id="CHEBI:18420"/>
    </cofactor>
</comment>
<keyword evidence="7" id="KW-0464">Manganese</keyword>
<evidence type="ECO:0000256" key="2">
    <source>
        <dbReference type="ARBA" id="ARBA00001946"/>
    </source>
</evidence>
<evidence type="ECO:0000256" key="1">
    <source>
        <dbReference type="ARBA" id="ARBA00001936"/>
    </source>
</evidence>
<dbReference type="NCBIfam" id="TIGR02089">
    <property type="entry name" value="TTC"/>
    <property type="match status" value="1"/>
</dbReference>